<dbReference type="HAMAP" id="MF_01382">
    <property type="entry name" value="SecA"/>
    <property type="match status" value="1"/>
</dbReference>
<comment type="similarity">
    <text evidence="2 15 16">Belongs to the SecA family.</text>
</comment>
<name>A0A934IZQ6_9HYPH</name>
<dbReference type="InterPro" id="IPR011116">
    <property type="entry name" value="SecA_Wing/Scaffold"/>
</dbReference>
<feature type="region of interest" description="Disordered" evidence="17">
    <location>
        <begin position="829"/>
        <end position="860"/>
    </location>
</feature>
<keyword evidence="9" id="KW-0862">Zinc</keyword>
<dbReference type="Pfam" id="PF02810">
    <property type="entry name" value="SEC-C"/>
    <property type="match status" value="1"/>
</dbReference>
<dbReference type="PANTHER" id="PTHR30612">
    <property type="entry name" value="SECA INNER MEMBRANE COMPONENT OF SEC PROTEIN SECRETION SYSTEM"/>
    <property type="match status" value="1"/>
</dbReference>
<comment type="cofactor">
    <cofactor evidence="1">
        <name>Zn(2+)</name>
        <dbReference type="ChEBI" id="CHEBI:29105"/>
    </cofactor>
</comment>
<dbReference type="GO" id="GO:0005886">
    <property type="term" value="C:plasma membrane"/>
    <property type="evidence" value="ECO:0007669"/>
    <property type="project" value="UniProtKB-SubCell"/>
</dbReference>
<dbReference type="RefSeq" id="WP_198877428.1">
    <property type="nucleotide sequence ID" value="NZ_JAEKMH010000004.1"/>
</dbReference>
<evidence type="ECO:0000313" key="22">
    <source>
        <dbReference type="Proteomes" id="UP000602124"/>
    </source>
</evidence>
<gene>
    <name evidence="15 21" type="primary">secA</name>
    <name evidence="21" type="ORF">JEQ47_15965</name>
</gene>
<evidence type="ECO:0000259" key="19">
    <source>
        <dbReference type="PROSITE" id="PS51194"/>
    </source>
</evidence>
<evidence type="ECO:0000256" key="3">
    <source>
        <dbReference type="ARBA" id="ARBA00022448"/>
    </source>
</evidence>
<dbReference type="InterPro" id="IPR036266">
    <property type="entry name" value="SecA_Wing/Scaffold_sf"/>
</dbReference>
<dbReference type="EC" id="7.4.2.8" evidence="15"/>
<keyword evidence="22" id="KW-1185">Reference proteome</keyword>
<dbReference type="Pfam" id="PF07517">
    <property type="entry name" value="SecA_DEAD"/>
    <property type="match status" value="1"/>
</dbReference>
<keyword evidence="14 15" id="KW-0472">Membrane</keyword>
<dbReference type="SMART" id="SM00958">
    <property type="entry name" value="SecA_PP_bind"/>
    <property type="match status" value="1"/>
</dbReference>
<dbReference type="FunFam" id="1.10.3060.10:FF:000003">
    <property type="entry name" value="Protein translocase subunit SecA"/>
    <property type="match status" value="1"/>
</dbReference>
<dbReference type="Gene3D" id="3.90.1440.10">
    <property type="entry name" value="SecA, preprotein cross-linking domain"/>
    <property type="match status" value="1"/>
</dbReference>
<keyword evidence="10 15" id="KW-0067">ATP-binding</keyword>
<comment type="function">
    <text evidence="15">Part of the Sec protein translocase complex. Interacts with the SecYEG preprotein conducting channel. Has a central role in coupling the hydrolysis of ATP to the transfer of proteins into and across the cell membrane, serving both as a receptor for the preprotein-SecB complex and as an ATP-driven molecular motor driving the stepwise translocation of polypeptide chains across the membrane.</text>
</comment>
<comment type="subunit">
    <text evidence="15">Monomer and homodimer. Part of the essential Sec protein translocation apparatus which comprises SecA, SecYEG and auxiliary proteins SecDF-YajC and YidC.</text>
</comment>
<comment type="subcellular location">
    <subcellularLocation>
        <location evidence="15">Cell membrane</location>
        <topology evidence="15">Peripheral membrane protein</topology>
        <orientation evidence="15">Cytoplasmic side</orientation>
    </subcellularLocation>
    <subcellularLocation>
        <location evidence="15">Cytoplasm</location>
    </subcellularLocation>
    <text evidence="15">Distribution is 50-50.</text>
</comment>
<keyword evidence="12 15" id="KW-1278">Translocase</keyword>
<dbReference type="NCBIfam" id="TIGR00963">
    <property type="entry name" value="secA"/>
    <property type="match status" value="1"/>
</dbReference>
<evidence type="ECO:0000256" key="17">
    <source>
        <dbReference type="SAM" id="MobiDB-lite"/>
    </source>
</evidence>
<dbReference type="SUPFAM" id="SSF52540">
    <property type="entry name" value="P-loop containing nucleoside triphosphate hydrolases"/>
    <property type="match status" value="2"/>
</dbReference>
<keyword evidence="13 15" id="KW-0811">Translocation</keyword>
<feature type="binding site" evidence="15">
    <location>
        <position position="501"/>
    </location>
    <ligand>
        <name>ATP</name>
        <dbReference type="ChEBI" id="CHEBI:30616"/>
    </ligand>
</feature>
<feature type="domain" description="Helicase C-terminal" evidence="19">
    <location>
        <begin position="425"/>
        <end position="629"/>
    </location>
</feature>
<dbReference type="FunFam" id="3.90.1440.10:FF:000001">
    <property type="entry name" value="Preprotein translocase subunit SecA"/>
    <property type="match status" value="1"/>
</dbReference>
<keyword evidence="4 15" id="KW-1003">Cell membrane</keyword>
<evidence type="ECO:0000256" key="2">
    <source>
        <dbReference type="ARBA" id="ARBA00007650"/>
    </source>
</evidence>
<dbReference type="SUPFAM" id="SSF81767">
    <property type="entry name" value="Pre-protein crosslinking domain of SecA"/>
    <property type="match status" value="1"/>
</dbReference>
<feature type="domain" description="Helicase ATP-binding" evidence="18">
    <location>
        <begin position="90"/>
        <end position="248"/>
    </location>
</feature>
<keyword evidence="3 15" id="KW-0813">Transport</keyword>
<evidence type="ECO:0000256" key="16">
    <source>
        <dbReference type="RuleBase" id="RU003874"/>
    </source>
</evidence>
<dbReference type="InterPro" id="IPR014001">
    <property type="entry name" value="Helicase_ATP-bd"/>
</dbReference>
<dbReference type="Gene3D" id="3.40.50.300">
    <property type="entry name" value="P-loop containing nucleotide triphosphate hydrolases"/>
    <property type="match status" value="2"/>
</dbReference>
<dbReference type="Pfam" id="PF07516">
    <property type="entry name" value="SecA_SW"/>
    <property type="match status" value="1"/>
</dbReference>
<sequence length="898" mass="100100">MALASLARKIFGSPSDRQVKRYQGKVAAINALEPELVKLSDDELRARTAEFKRQLEQGTSLDDLIVPAFATVREASKRVLGMRHFDVQMIGGMVMNDRAIAEMRTGEGKTLVATLPMYLNALTGKGAHLVTVNDYLVRRDAAWMGQIYNFLGLSWGVIVHGLSDTERKAAYAADITYGTNNELGFDYLRDNMKYTRAQMVQRGHEFAIVDEVDSILIDEARTPLIISGPSEDRSELYIKIDGLMPMIGEGDFELDEKHRAATYTDQGVEKLEAALAEAGLLKGESLYDVENVALVHHANSALRAHKLFRKDKDYIVRNDDVVIIDEFSGRMMPGRRYSEGLHQALEAKERVKIQAENQTLASITFQNYFRLYKKLAGMTGTAATEAEEFADIYKLGVTTVPTNLPVQRIDEDDAIYRTAEEKFDAIADLIKECQDRGQPVLVGTTSIEKSEMLADILRKKNVGQMNVLNARHHEQEAFIVADAGLPGAITIATNMAGRGTDIQLGGNLEMRIQREASELEGEAREAKIAQIKARIAEDKQKALAAGGLMVIGTERHESRRIDNQLRGRSGRQGDPGHSKFFLSLQDDLMRIFPVDSMDSMLGKLGLEQGESITHPWVTKAIERAQGKVEARNFDIRKNILKYDDVMNDQRKVIFEQRLEFMDEEDVSETIADMRHDVVENIVAKACPPRSFPEQWNTEQLAAAAKTYLNVEIPAAEWAQEEGIGPEDVEERVRAAADAHIAAKTEKYSAQIMRQVEKSILLQSVDGLWREHLVMLDHLSKVVGWRGIAQRDPLNEYKQEAYELFQAMLANLRELVTTQISHVELTIRQPDAPQAPDPSQLTETHIDPITGENDAAGDAVASREGLPPIDPKLLLGVSRNAPCPCGSGKKFKHCHGAFA</sequence>
<dbReference type="GO" id="GO:0005829">
    <property type="term" value="C:cytosol"/>
    <property type="evidence" value="ECO:0007669"/>
    <property type="project" value="TreeGrafter"/>
</dbReference>
<feature type="domain" description="SecA family profile" evidence="20">
    <location>
        <begin position="4"/>
        <end position="613"/>
    </location>
</feature>
<dbReference type="InterPro" id="IPR004027">
    <property type="entry name" value="SEC_C_motif"/>
</dbReference>
<evidence type="ECO:0000313" key="21">
    <source>
        <dbReference type="EMBL" id="MBJ3786221.1"/>
    </source>
</evidence>
<evidence type="ECO:0000256" key="11">
    <source>
        <dbReference type="ARBA" id="ARBA00022927"/>
    </source>
</evidence>
<evidence type="ECO:0000256" key="4">
    <source>
        <dbReference type="ARBA" id="ARBA00022475"/>
    </source>
</evidence>
<dbReference type="AlphaFoldDB" id="A0A934IZQ6"/>
<dbReference type="PROSITE" id="PS01312">
    <property type="entry name" value="SECA"/>
    <property type="match status" value="1"/>
</dbReference>
<comment type="caution">
    <text evidence="21">The sequence shown here is derived from an EMBL/GenBank/DDBJ whole genome shotgun (WGS) entry which is preliminary data.</text>
</comment>
<feature type="binding site" evidence="15">
    <location>
        <position position="88"/>
    </location>
    <ligand>
        <name>ATP</name>
        <dbReference type="ChEBI" id="CHEBI:30616"/>
    </ligand>
</feature>
<dbReference type="PRINTS" id="PR00906">
    <property type="entry name" value="SECA"/>
</dbReference>
<dbReference type="PROSITE" id="PS51196">
    <property type="entry name" value="SECA_MOTOR_DEAD"/>
    <property type="match status" value="1"/>
</dbReference>
<dbReference type="NCBIfam" id="NF009538">
    <property type="entry name" value="PRK12904.1"/>
    <property type="match status" value="1"/>
</dbReference>
<dbReference type="InterPro" id="IPR014018">
    <property type="entry name" value="SecA_motor_DEAD"/>
</dbReference>
<dbReference type="InterPro" id="IPR000185">
    <property type="entry name" value="SecA"/>
</dbReference>
<dbReference type="CDD" id="cd17928">
    <property type="entry name" value="DEXDc_SecA"/>
    <property type="match status" value="1"/>
</dbReference>
<comment type="catalytic activity">
    <reaction evidence="15">
        <text>ATP + H2O + cellular proteinSide 1 = ADP + phosphate + cellular proteinSide 2.</text>
        <dbReference type="EC" id="7.4.2.8"/>
    </reaction>
</comment>
<dbReference type="GO" id="GO:0046872">
    <property type="term" value="F:metal ion binding"/>
    <property type="evidence" value="ECO:0007669"/>
    <property type="project" value="UniProtKB-KW"/>
</dbReference>
<dbReference type="GO" id="GO:0008564">
    <property type="term" value="F:protein-exporting ATPase activity"/>
    <property type="evidence" value="ECO:0007669"/>
    <property type="project" value="UniProtKB-EC"/>
</dbReference>
<dbReference type="GO" id="GO:0017038">
    <property type="term" value="P:protein import"/>
    <property type="evidence" value="ECO:0007669"/>
    <property type="project" value="InterPro"/>
</dbReference>
<dbReference type="PANTHER" id="PTHR30612:SF0">
    <property type="entry name" value="CHLOROPLAST PROTEIN-TRANSPORTING ATPASE"/>
    <property type="match status" value="1"/>
</dbReference>
<dbReference type="GO" id="GO:0005524">
    <property type="term" value="F:ATP binding"/>
    <property type="evidence" value="ECO:0007669"/>
    <property type="project" value="UniProtKB-UniRule"/>
</dbReference>
<dbReference type="InterPro" id="IPR011115">
    <property type="entry name" value="SecA_DEAD"/>
</dbReference>
<reference evidence="21" key="1">
    <citation type="submission" date="2020-12" db="EMBL/GenBank/DDBJ databases">
        <title>Devosia sp. MSA67 isolated from Mo River.</title>
        <authorList>
            <person name="Ma F."/>
            <person name="Zi Z."/>
        </authorList>
    </citation>
    <scope>NUCLEOTIDE SEQUENCE</scope>
    <source>
        <strain evidence="21">MSA67</strain>
    </source>
</reference>
<dbReference type="Pfam" id="PF01043">
    <property type="entry name" value="SecA_PP_bind"/>
    <property type="match status" value="1"/>
</dbReference>
<dbReference type="PROSITE" id="PS51194">
    <property type="entry name" value="HELICASE_CTER"/>
    <property type="match status" value="1"/>
</dbReference>
<dbReference type="SUPFAM" id="SSF81886">
    <property type="entry name" value="Helical scaffold and wing domains of SecA"/>
    <property type="match status" value="1"/>
</dbReference>
<evidence type="ECO:0000256" key="1">
    <source>
        <dbReference type="ARBA" id="ARBA00001947"/>
    </source>
</evidence>
<evidence type="ECO:0000256" key="13">
    <source>
        <dbReference type="ARBA" id="ARBA00023010"/>
    </source>
</evidence>
<dbReference type="EMBL" id="JAEKMH010000004">
    <property type="protein sequence ID" value="MBJ3786221.1"/>
    <property type="molecule type" value="Genomic_DNA"/>
</dbReference>
<evidence type="ECO:0000256" key="5">
    <source>
        <dbReference type="ARBA" id="ARBA00022490"/>
    </source>
</evidence>
<dbReference type="GO" id="GO:0031522">
    <property type="term" value="C:cell envelope Sec protein transport complex"/>
    <property type="evidence" value="ECO:0007669"/>
    <property type="project" value="TreeGrafter"/>
</dbReference>
<keyword evidence="7" id="KW-0479">Metal-binding</keyword>
<evidence type="ECO:0000256" key="6">
    <source>
        <dbReference type="ARBA" id="ARBA00022519"/>
    </source>
</evidence>
<organism evidence="21 22">
    <name type="scientific">Devosia sediminis</name>
    <dbReference type="NCBI Taxonomy" id="2798801"/>
    <lineage>
        <taxon>Bacteria</taxon>
        <taxon>Pseudomonadati</taxon>
        <taxon>Pseudomonadota</taxon>
        <taxon>Alphaproteobacteria</taxon>
        <taxon>Hyphomicrobiales</taxon>
        <taxon>Devosiaceae</taxon>
        <taxon>Devosia</taxon>
    </lineage>
</organism>
<evidence type="ECO:0000256" key="15">
    <source>
        <dbReference type="HAMAP-Rule" id="MF_01382"/>
    </source>
</evidence>
<evidence type="ECO:0000256" key="12">
    <source>
        <dbReference type="ARBA" id="ARBA00022967"/>
    </source>
</evidence>
<dbReference type="SMART" id="SM00957">
    <property type="entry name" value="SecA_DEAD"/>
    <property type="match status" value="1"/>
</dbReference>
<dbReference type="Proteomes" id="UP000602124">
    <property type="component" value="Unassembled WGS sequence"/>
</dbReference>
<dbReference type="FunFam" id="3.40.50.300:FF:000113">
    <property type="entry name" value="Preprotein translocase subunit SecA"/>
    <property type="match status" value="1"/>
</dbReference>
<keyword evidence="11 15" id="KW-0653">Protein transport</keyword>
<dbReference type="InterPro" id="IPR036670">
    <property type="entry name" value="SecA_X-link_sf"/>
</dbReference>
<evidence type="ECO:0000259" key="18">
    <source>
        <dbReference type="PROSITE" id="PS51192"/>
    </source>
</evidence>
<protein>
    <recommendedName>
        <fullName evidence="15 16">Protein translocase subunit SecA</fullName>
        <ecNumber evidence="15">7.4.2.8</ecNumber>
    </recommendedName>
</protein>
<dbReference type="FunFam" id="3.40.50.300:FF:000334">
    <property type="entry name" value="Protein translocase subunit SecA"/>
    <property type="match status" value="1"/>
</dbReference>
<dbReference type="CDD" id="cd18803">
    <property type="entry name" value="SF2_C_secA"/>
    <property type="match status" value="1"/>
</dbReference>
<dbReference type="GO" id="GO:0065002">
    <property type="term" value="P:intracellular protein transmembrane transport"/>
    <property type="evidence" value="ECO:0007669"/>
    <property type="project" value="UniProtKB-UniRule"/>
</dbReference>
<evidence type="ECO:0000256" key="8">
    <source>
        <dbReference type="ARBA" id="ARBA00022741"/>
    </source>
</evidence>
<dbReference type="InterPro" id="IPR044722">
    <property type="entry name" value="SecA_SF2_C"/>
</dbReference>
<feature type="binding site" evidence="15">
    <location>
        <begin position="106"/>
        <end position="110"/>
    </location>
    <ligand>
        <name>ATP</name>
        <dbReference type="ChEBI" id="CHEBI:30616"/>
    </ligand>
</feature>
<dbReference type="GO" id="GO:0006605">
    <property type="term" value="P:protein targeting"/>
    <property type="evidence" value="ECO:0007669"/>
    <property type="project" value="UniProtKB-UniRule"/>
</dbReference>
<keyword evidence="5 15" id="KW-0963">Cytoplasm</keyword>
<accession>A0A934IZQ6</accession>
<dbReference type="InterPro" id="IPR027417">
    <property type="entry name" value="P-loop_NTPase"/>
</dbReference>
<dbReference type="Gene3D" id="3.10.450.50">
    <property type="match status" value="1"/>
</dbReference>
<dbReference type="InterPro" id="IPR020937">
    <property type="entry name" value="SecA_CS"/>
</dbReference>
<dbReference type="Gene3D" id="1.10.3060.10">
    <property type="entry name" value="Helical scaffold and wing domains of SecA"/>
    <property type="match status" value="1"/>
</dbReference>
<evidence type="ECO:0000256" key="10">
    <source>
        <dbReference type="ARBA" id="ARBA00022840"/>
    </source>
</evidence>
<evidence type="ECO:0000256" key="9">
    <source>
        <dbReference type="ARBA" id="ARBA00022833"/>
    </source>
</evidence>
<dbReference type="GO" id="GO:0043952">
    <property type="term" value="P:protein transport by the Sec complex"/>
    <property type="evidence" value="ECO:0007669"/>
    <property type="project" value="UniProtKB-ARBA"/>
</dbReference>
<keyword evidence="8 15" id="KW-0547">Nucleotide-binding</keyword>
<dbReference type="Pfam" id="PF21090">
    <property type="entry name" value="P-loop_SecA"/>
    <property type="match status" value="1"/>
</dbReference>
<proteinExistence type="inferred from homology"/>
<dbReference type="PROSITE" id="PS51192">
    <property type="entry name" value="HELICASE_ATP_BIND_1"/>
    <property type="match status" value="1"/>
</dbReference>
<keyword evidence="6" id="KW-0997">Cell inner membrane</keyword>
<evidence type="ECO:0000256" key="14">
    <source>
        <dbReference type="ARBA" id="ARBA00023136"/>
    </source>
</evidence>
<evidence type="ECO:0000259" key="20">
    <source>
        <dbReference type="PROSITE" id="PS51196"/>
    </source>
</evidence>
<evidence type="ECO:0000256" key="7">
    <source>
        <dbReference type="ARBA" id="ARBA00022723"/>
    </source>
</evidence>
<dbReference type="InterPro" id="IPR011130">
    <property type="entry name" value="SecA_preprotein_X-link_dom"/>
</dbReference>
<dbReference type="InterPro" id="IPR001650">
    <property type="entry name" value="Helicase_C-like"/>
</dbReference>